<dbReference type="InterPro" id="IPR029044">
    <property type="entry name" value="Nucleotide-diphossugar_trans"/>
</dbReference>
<dbReference type="Pfam" id="PF01501">
    <property type="entry name" value="Glyco_transf_8"/>
    <property type="match status" value="1"/>
</dbReference>
<comment type="caution">
    <text evidence="1">The sequence shown here is derived from an EMBL/GenBank/DDBJ whole genome shotgun (WGS) entry which is preliminary data.</text>
</comment>
<accession>A0A2K2H9R5</accession>
<dbReference type="Proteomes" id="UP000236340">
    <property type="component" value="Unassembled WGS sequence"/>
</dbReference>
<dbReference type="GO" id="GO:0016757">
    <property type="term" value="F:glycosyltransferase activity"/>
    <property type="evidence" value="ECO:0007669"/>
    <property type="project" value="InterPro"/>
</dbReference>
<dbReference type="EMBL" id="PPFX01000020">
    <property type="protein sequence ID" value="PNU19973.1"/>
    <property type="molecule type" value="Genomic_DNA"/>
</dbReference>
<sequence length="277" mass="32265">MSMKKKGANGLEKRAIVTIAIGTKFQKLASYTHPFLRSYADKCGAEFIVIDSPRLSDRLGLATYERFQLHDLLEDYDRIIYIDSDILVSPDSPDLFELVPAGVMGVSSEEKYSMSGRDKRLTMEILGEVAWKNPYFNAGMMVVGREHRELFDVNNPDLFLWATGEFRKKHVNLLNDQPFINHRVNKLGYDVVDLGFRYNHTRVITQTHLRFHSYFIHYAGPSGHRYGERSEQVRKDALVLDSRFRLGMSRKYPFYRWVADRLDVGFVAYLFREKLFN</sequence>
<evidence type="ECO:0000313" key="1">
    <source>
        <dbReference type="EMBL" id="PNU19973.1"/>
    </source>
</evidence>
<evidence type="ECO:0000313" key="2">
    <source>
        <dbReference type="Proteomes" id="UP000236340"/>
    </source>
</evidence>
<dbReference type="Gene3D" id="3.90.550.10">
    <property type="entry name" value="Spore Coat Polysaccharide Biosynthesis Protein SpsA, Chain A"/>
    <property type="match status" value="1"/>
</dbReference>
<evidence type="ECO:0008006" key="3">
    <source>
        <dbReference type="Google" id="ProtNLM"/>
    </source>
</evidence>
<protein>
    <recommendedName>
        <fullName evidence="3">Glycosyl transferase family 8</fullName>
    </recommendedName>
</protein>
<reference evidence="1 2" key="1">
    <citation type="journal article" date="2018" name="Genome Announc.">
        <title>Genome Sequence of Geothermobacter sp. HR-1 Iron Reducer from the Loihi Seamount.</title>
        <authorList>
            <person name="Smith H."/>
            <person name="Abuyen K."/>
            <person name="Tremblay J."/>
            <person name="Savalia P."/>
            <person name="Perez-Rodriguez I."/>
            <person name="Emerson D."/>
            <person name="Tully B."/>
            <person name="Amend J."/>
        </authorList>
    </citation>
    <scope>NUCLEOTIDE SEQUENCE [LARGE SCALE GENOMIC DNA]</scope>
    <source>
        <strain evidence="1 2">HR-1</strain>
    </source>
</reference>
<proteinExistence type="predicted"/>
<dbReference type="SUPFAM" id="SSF53448">
    <property type="entry name" value="Nucleotide-diphospho-sugar transferases"/>
    <property type="match status" value="1"/>
</dbReference>
<dbReference type="InterPro" id="IPR002495">
    <property type="entry name" value="Glyco_trans_8"/>
</dbReference>
<name>A0A2K2H9R5_9BACT</name>
<gene>
    <name evidence="1" type="ORF">C2E25_09890</name>
</gene>
<organism evidence="1 2">
    <name type="scientific">Geothermobacter hydrogeniphilus</name>
    <dbReference type="NCBI Taxonomy" id="1969733"/>
    <lineage>
        <taxon>Bacteria</taxon>
        <taxon>Pseudomonadati</taxon>
        <taxon>Thermodesulfobacteriota</taxon>
        <taxon>Desulfuromonadia</taxon>
        <taxon>Desulfuromonadales</taxon>
        <taxon>Geothermobacteraceae</taxon>
        <taxon>Geothermobacter</taxon>
    </lineage>
</organism>
<dbReference type="AlphaFoldDB" id="A0A2K2H9R5"/>